<dbReference type="PANTHER" id="PTHR19302:SF33">
    <property type="entry name" value="GAMMA-TUBULIN COMPLEX COMPONENT 5"/>
    <property type="match status" value="1"/>
</dbReference>
<dbReference type="InterPro" id="IPR007259">
    <property type="entry name" value="GCP"/>
</dbReference>
<evidence type="ECO:0000259" key="7">
    <source>
        <dbReference type="Pfam" id="PF04130"/>
    </source>
</evidence>
<evidence type="ECO:0000259" key="8">
    <source>
        <dbReference type="Pfam" id="PF17681"/>
    </source>
</evidence>
<reference evidence="9 10" key="1">
    <citation type="submission" date="2018-04" db="EMBL/GenBank/DDBJ databases">
        <title>WGS assembly of Panicum hallii var. hallii HAL2.</title>
        <authorList>
            <person name="Lovell J."/>
            <person name="Jenkins J."/>
            <person name="Lowry D."/>
            <person name="Mamidi S."/>
            <person name="Sreedasyam A."/>
            <person name="Weng X."/>
            <person name="Barry K."/>
            <person name="Bonette J."/>
            <person name="Campitelli B."/>
            <person name="Daum C."/>
            <person name="Gordon S."/>
            <person name="Gould B."/>
            <person name="Lipzen A."/>
            <person name="MacQueen A."/>
            <person name="Palacio-Mejia J."/>
            <person name="Plott C."/>
            <person name="Shakirov E."/>
            <person name="Shu S."/>
            <person name="Yoshinaga Y."/>
            <person name="Zane M."/>
            <person name="Rokhsar D."/>
            <person name="Grimwood J."/>
            <person name="Schmutz J."/>
            <person name="Juenger T."/>
        </authorList>
    </citation>
    <scope>NUCLEOTIDE SEQUENCE [LARGE SCALE GENOMIC DNA]</scope>
    <source>
        <strain evidence="10">cv. HAL2</strain>
    </source>
</reference>
<evidence type="ECO:0000256" key="4">
    <source>
        <dbReference type="ARBA" id="ARBA00023212"/>
    </source>
</evidence>
<dbReference type="Gene3D" id="1.20.120.1900">
    <property type="entry name" value="Gamma-tubulin complex, C-terminal domain"/>
    <property type="match status" value="1"/>
</dbReference>
<dbReference type="InterPro" id="IPR040457">
    <property type="entry name" value="GCP_C"/>
</dbReference>
<dbReference type="Pfam" id="PF04130">
    <property type="entry name" value="GCP_C_terminal"/>
    <property type="match status" value="1"/>
</dbReference>
<dbReference type="FunFam" id="1.20.120.1900:FF:000008">
    <property type="entry name" value="Gamma-tubulin complex component"/>
    <property type="match status" value="1"/>
</dbReference>
<proteinExistence type="inferred from homology"/>
<dbReference type="GO" id="GO:0051011">
    <property type="term" value="F:microtubule minus-end binding"/>
    <property type="evidence" value="ECO:0007669"/>
    <property type="project" value="TreeGrafter"/>
</dbReference>
<dbReference type="GO" id="GO:0000922">
    <property type="term" value="C:spindle pole"/>
    <property type="evidence" value="ECO:0007669"/>
    <property type="project" value="InterPro"/>
</dbReference>
<evidence type="ECO:0000313" key="10">
    <source>
        <dbReference type="Proteomes" id="UP000244336"/>
    </source>
</evidence>
<dbReference type="GO" id="GO:0000278">
    <property type="term" value="P:mitotic cell cycle"/>
    <property type="evidence" value="ECO:0007669"/>
    <property type="project" value="TreeGrafter"/>
</dbReference>
<dbReference type="GO" id="GO:0007020">
    <property type="term" value="P:microtubule nucleation"/>
    <property type="evidence" value="ECO:0007669"/>
    <property type="project" value="InterPro"/>
</dbReference>
<dbReference type="Proteomes" id="UP000244336">
    <property type="component" value="Chromosome 3"/>
</dbReference>
<dbReference type="InterPro" id="IPR042241">
    <property type="entry name" value="GCP_C_sf"/>
</dbReference>
<name>A0A2T7EIU7_9POAL</name>
<comment type="subcellular location">
    <subcellularLocation>
        <location evidence="5">Cytoplasm</location>
        <location evidence="5">Cytoskeleton</location>
        <location evidence="5">Microtubule organizing center</location>
    </subcellularLocation>
</comment>
<dbReference type="InterPro" id="IPR041470">
    <property type="entry name" value="GCP_N"/>
</dbReference>
<feature type="domain" description="Gamma tubulin complex component C-terminal" evidence="7">
    <location>
        <begin position="708"/>
        <end position="1015"/>
    </location>
</feature>
<protein>
    <recommendedName>
        <fullName evidence="5">Gamma-tubulin complex component</fullName>
    </recommendedName>
</protein>
<feature type="region of interest" description="Disordered" evidence="6">
    <location>
        <begin position="287"/>
        <end position="306"/>
    </location>
</feature>
<keyword evidence="4 5" id="KW-0206">Cytoskeleton</keyword>
<dbReference type="GO" id="GO:0043015">
    <property type="term" value="F:gamma-tubulin binding"/>
    <property type="evidence" value="ECO:0007669"/>
    <property type="project" value="InterPro"/>
</dbReference>
<dbReference type="AlphaFoldDB" id="A0A2T7EIU7"/>
<comment type="similarity">
    <text evidence="1 5">Belongs to the TUBGCP family.</text>
</comment>
<evidence type="ECO:0000256" key="2">
    <source>
        <dbReference type="ARBA" id="ARBA00022490"/>
    </source>
</evidence>
<sequence length="1031" mass="116230">MVLPQRTTELVDGDDAQSFIQKLQLSISKGLPHAVPVPALRTEEHELVKSVFQVIQGFETSLLYWDSNVPGYREKAGIYVMHLSLTGLRSVLSPLLFASTCLKEVELFVRKVRMCPHRIPTLDAFASSIDSWLMRLREAALKEEEQLFISVNRTITLLGLTDSMSSLCSGAEHLSQVVHGVVPDGFWDSGALMASSEVSVHILNHLFKKLNEVCLVEDGEGEPHHMLLVIFAGSLLPYLQCLDSWLYDGILDDPYEEMFFFANSEVTIDQPAFWEMSYMLRIRDSRADGSANSTDNESIRKKESSNQESTTAGACLKVCDQGCVDILCPIFLKDIARAIVSAGKSFQLVQHVQDVHRIQTHKDTDASNLYQSTNCSSQEKFWTDTSSLRIQDGHPRSEDALEESTSQFGNDSREMGLLTLSEIFLICLSGLLENGDHVYEYLRRLHADSVPNNKAFVESESNVQETKDICVEGSTEKTWVKLLKNATSGRKYDGIEKTISRNTAMDKPILVPADPQDASSNAVEAGRFTLSCYENPAITACREVLLRNPNSWSELNISESFHLPPLNDGNMRRAIFADGHSAGTCTIGDTQPTTSFPRLDGTDYKFGFQFNDLDYVRQEDDRRTLEVLYAFPTLLPCANENVPLSEILPMQKDSTLASRVLNFIQNMSLKDRLQPVVIIQECLSQCVKRQVDHIGKQILSKLMGEWRLMDELFVLRAIYLLGSGDMLQQFLITIFDKLDRGSSWDDDFELNNLLQESIRNSADKMLLTAPDSLVVSLATNNNDEGTSTSKKGRALGFGIDALDMLNFTYKVSWPLDLIVNTDALKKYNQVMGFLLKVKRAKFVLDETRKWMWKARGRTAHNFKQHLIVAQKLLHFVDAFHQYVMDRVYHSAWTELCDGMASATTLDEVMEVHVAYLSSIQRQCFVASDKLWALIASRVKTILGLALDFHNVEQTLSTGGTAPAVRTRCEMEMDRIEKQFDECVVFLLRILSFKLNVGHFPHLADLVTRINYNHYFMSDNGSFSAIPGSRQR</sequence>
<accession>A0A2T7EIU7</accession>
<comment type="function">
    <text evidence="5">Component of the gamma-tubulin ring complex (gTuRC) which mediates microtubule nucleation.</text>
</comment>
<dbReference type="Pfam" id="PF17681">
    <property type="entry name" value="GCP_N_terminal"/>
    <property type="match status" value="1"/>
</dbReference>
<keyword evidence="2 5" id="KW-0963">Cytoplasm</keyword>
<dbReference type="GO" id="GO:0051321">
    <property type="term" value="P:meiotic cell cycle"/>
    <property type="evidence" value="ECO:0007669"/>
    <property type="project" value="TreeGrafter"/>
</dbReference>
<organism evidence="9 10">
    <name type="scientific">Panicum hallii var. hallii</name>
    <dbReference type="NCBI Taxonomy" id="1504633"/>
    <lineage>
        <taxon>Eukaryota</taxon>
        <taxon>Viridiplantae</taxon>
        <taxon>Streptophyta</taxon>
        <taxon>Embryophyta</taxon>
        <taxon>Tracheophyta</taxon>
        <taxon>Spermatophyta</taxon>
        <taxon>Magnoliopsida</taxon>
        <taxon>Liliopsida</taxon>
        <taxon>Poales</taxon>
        <taxon>Poaceae</taxon>
        <taxon>PACMAD clade</taxon>
        <taxon>Panicoideae</taxon>
        <taxon>Panicodae</taxon>
        <taxon>Paniceae</taxon>
        <taxon>Panicinae</taxon>
        <taxon>Panicum</taxon>
        <taxon>Panicum sect. Panicum</taxon>
    </lineage>
</organism>
<keyword evidence="10" id="KW-1185">Reference proteome</keyword>
<evidence type="ECO:0000313" key="9">
    <source>
        <dbReference type="EMBL" id="PUZ67752.1"/>
    </source>
</evidence>
<keyword evidence="3 5" id="KW-0493">Microtubule</keyword>
<evidence type="ECO:0000256" key="1">
    <source>
        <dbReference type="ARBA" id="ARBA00010337"/>
    </source>
</evidence>
<dbReference type="STRING" id="1504633.A0A2T7EIU7"/>
<dbReference type="GO" id="GO:0005874">
    <property type="term" value="C:microtubule"/>
    <property type="evidence" value="ECO:0007669"/>
    <property type="project" value="UniProtKB-KW"/>
</dbReference>
<dbReference type="OrthoDB" id="66546at2759"/>
<evidence type="ECO:0000256" key="5">
    <source>
        <dbReference type="RuleBase" id="RU363050"/>
    </source>
</evidence>
<feature type="domain" description="Gamma tubulin complex component protein N-terminal" evidence="8">
    <location>
        <begin position="49"/>
        <end position="375"/>
    </location>
</feature>
<gene>
    <name evidence="9" type="ORF">GQ55_3G459800</name>
</gene>
<dbReference type="GO" id="GO:0000930">
    <property type="term" value="C:gamma-tubulin complex"/>
    <property type="evidence" value="ECO:0007669"/>
    <property type="project" value="TreeGrafter"/>
</dbReference>
<dbReference type="GO" id="GO:0031122">
    <property type="term" value="P:cytoplasmic microtubule organization"/>
    <property type="evidence" value="ECO:0007669"/>
    <property type="project" value="TreeGrafter"/>
</dbReference>
<evidence type="ECO:0000256" key="3">
    <source>
        <dbReference type="ARBA" id="ARBA00022701"/>
    </source>
</evidence>
<dbReference type="GO" id="GO:0051225">
    <property type="term" value="P:spindle assembly"/>
    <property type="evidence" value="ECO:0007669"/>
    <property type="project" value="TreeGrafter"/>
</dbReference>
<dbReference type="EMBL" id="CM009751">
    <property type="protein sequence ID" value="PUZ67752.1"/>
    <property type="molecule type" value="Genomic_DNA"/>
</dbReference>
<evidence type="ECO:0000256" key="6">
    <source>
        <dbReference type="SAM" id="MobiDB-lite"/>
    </source>
</evidence>
<dbReference type="Gramene" id="PUZ67752">
    <property type="protein sequence ID" value="PUZ67752"/>
    <property type="gene ID" value="GQ55_3G459800"/>
</dbReference>
<dbReference type="PANTHER" id="PTHR19302">
    <property type="entry name" value="GAMMA TUBULIN COMPLEX PROTEIN"/>
    <property type="match status" value="1"/>
</dbReference>